<comment type="caution">
    <text evidence="1">The sequence shown here is derived from an EMBL/GenBank/DDBJ whole genome shotgun (WGS) entry which is preliminary data.</text>
</comment>
<organism evidence="1 2">
    <name type="scientific">Granulicella sibirica</name>
    <dbReference type="NCBI Taxonomy" id="2479048"/>
    <lineage>
        <taxon>Bacteria</taxon>
        <taxon>Pseudomonadati</taxon>
        <taxon>Acidobacteriota</taxon>
        <taxon>Terriglobia</taxon>
        <taxon>Terriglobales</taxon>
        <taxon>Acidobacteriaceae</taxon>
        <taxon>Granulicella</taxon>
    </lineage>
</organism>
<gene>
    <name evidence="1" type="ORF">GRAN_2138</name>
</gene>
<reference evidence="1 2" key="1">
    <citation type="submission" date="2018-11" db="EMBL/GenBank/DDBJ databases">
        <authorList>
            <person name="Mardanov A.V."/>
            <person name="Ravin N.V."/>
            <person name="Dedysh S.N."/>
        </authorList>
    </citation>
    <scope>NUCLEOTIDE SEQUENCE [LARGE SCALE GENOMIC DNA]</scope>
    <source>
        <strain evidence="1 2">AF10</strain>
    </source>
</reference>
<accession>A0A4Q0T9P2</accession>
<sequence>MDWTQEEDDRLTAYYRDLPEERLLHLAEQPEELTPIAQEILRREIALRGLDLAPDASKTAVEEDHDEESWLHDPQMLRDYAERAPEDCTFLFATISEANAARAFLLESKVESFLVTGQGGVMDSRGPRVVVKPADAEQASSILAQSIPEHIWKELEVEPEDFISPPCPMCGAPEPLLLAADPVNRWTCEECEHAWDEPAVPEEKA</sequence>
<name>A0A4Q0T9P2_9BACT</name>
<evidence type="ECO:0000313" key="2">
    <source>
        <dbReference type="Proteomes" id="UP000289437"/>
    </source>
</evidence>
<proteinExistence type="predicted"/>
<evidence type="ECO:0008006" key="3">
    <source>
        <dbReference type="Google" id="ProtNLM"/>
    </source>
</evidence>
<evidence type="ECO:0000313" key="1">
    <source>
        <dbReference type="EMBL" id="RXH58828.1"/>
    </source>
</evidence>
<dbReference type="EMBL" id="RDSM01000001">
    <property type="protein sequence ID" value="RXH58828.1"/>
    <property type="molecule type" value="Genomic_DNA"/>
</dbReference>
<dbReference type="RefSeq" id="WP_128912751.1">
    <property type="nucleotide sequence ID" value="NZ_RDSM01000001.1"/>
</dbReference>
<dbReference type="AlphaFoldDB" id="A0A4Q0T9P2"/>
<dbReference type="Proteomes" id="UP000289437">
    <property type="component" value="Unassembled WGS sequence"/>
</dbReference>
<reference evidence="2" key="2">
    <citation type="submission" date="2019-02" db="EMBL/GenBank/DDBJ databases">
        <title>Granulicella sibirica sp. nov., a psychrotolerant acidobacterium isolated from an organic soil layer in forested tundra, West Siberia.</title>
        <authorList>
            <person name="Oshkin I.Y."/>
            <person name="Kulichevskaya I.S."/>
            <person name="Rijpstra W.I.C."/>
            <person name="Sinninghe Damste J.S."/>
            <person name="Rakitin A.L."/>
            <person name="Ravin N.V."/>
            <person name="Dedysh S.N."/>
        </authorList>
    </citation>
    <scope>NUCLEOTIDE SEQUENCE [LARGE SCALE GENOMIC DNA]</scope>
    <source>
        <strain evidence="2">AF10</strain>
    </source>
</reference>
<protein>
    <recommendedName>
        <fullName evidence="3">DUF2007 domain-containing protein</fullName>
    </recommendedName>
</protein>
<dbReference type="OrthoDB" id="119738at2"/>
<keyword evidence="2" id="KW-1185">Reference proteome</keyword>